<name>A0A392MGY2_9FABA</name>
<dbReference type="Proteomes" id="UP000265520">
    <property type="component" value="Unassembled WGS sequence"/>
</dbReference>
<dbReference type="GO" id="GO:0009626">
    <property type="term" value="P:plant-type hypersensitive response"/>
    <property type="evidence" value="ECO:0007669"/>
    <property type="project" value="TreeGrafter"/>
</dbReference>
<feature type="non-terminal residue" evidence="1">
    <location>
        <position position="103"/>
    </location>
</feature>
<evidence type="ECO:0000313" key="2">
    <source>
        <dbReference type="Proteomes" id="UP000265520"/>
    </source>
</evidence>
<dbReference type="GO" id="GO:0005886">
    <property type="term" value="C:plasma membrane"/>
    <property type="evidence" value="ECO:0007669"/>
    <property type="project" value="TreeGrafter"/>
</dbReference>
<protein>
    <submittedName>
        <fullName evidence="1">MACPF domain-containing protein</fullName>
    </submittedName>
</protein>
<dbReference type="AlphaFoldDB" id="A0A392MGY2"/>
<reference evidence="1 2" key="1">
    <citation type="journal article" date="2018" name="Front. Plant Sci.">
        <title>Red Clover (Trifolium pratense) and Zigzag Clover (T. medium) - A Picture of Genomic Similarities and Differences.</title>
        <authorList>
            <person name="Dluhosova J."/>
            <person name="Istvanek J."/>
            <person name="Nedelnik J."/>
            <person name="Repkova J."/>
        </authorList>
    </citation>
    <scope>NUCLEOTIDE SEQUENCE [LARGE SCALE GENOMIC DNA]</scope>
    <source>
        <strain evidence="2">cv. 10/8</strain>
        <tissue evidence="1">Leaf</tissue>
    </source>
</reference>
<gene>
    <name evidence="1" type="ORF">A2U01_0006862</name>
</gene>
<organism evidence="1 2">
    <name type="scientific">Trifolium medium</name>
    <dbReference type="NCBI Taxonomy" id="97028"/>
    <lineage>
        <taxon>Eukaryota</taxon>
        <taxon>Viridiplantae</taxon>
        <taxon>Streptophyta</taxon>
        <taxon>Embryophyta</taxon>
        <taxon>Tracheophyta</taxon>
        <taxon>Spermatophyta</taxon>
        <taxon>Magnoliopsida</taxon>
        <taxon>eudicotyledons</taxon>
        <taxon>Gunneridae</taxon>
        <taxon>Pentapetalae</taxon>
        <taxon>rosids</taxon>
        <taxon>fabids</taxon>
        <taxon>Fabales</taxon>
        <taxon>Fabaceae</taxon>
        <taxon>Papilionoideae</taxon>
        <taxon>50 kb inversion clade</taxon>
        <taxon>NPAAA clade</taxon>
        <taxon>Hologalegina</taxon>
        <taxon>IRL clade</taxon>
        <taxon>Trifolieae</taxon>
        <taxon>Trifolium</taxon>
    </lineage>
</organism>
<dbReference type="PANTHER" id="PTHR33199:SF14">
    <property type="entry name" value="MAC_PERFORIN DOMAIN PROTEIN"/>
    <property type="match status" value="1"/>
</dbReference>
<dbReference type="InterPro" id="IPR044663">
    <property type="entry name" value="CAD1/NSL1-like"/>
</dbReference>
<evidence type="ECO:0000313" key="1">
    <source>
        <dbReference type="EMBL" id="MCH86008.1"/>
    </source>
</evidence>
<keyword evidence="2" id="KW-1185">Reference proteome</keyword>
<sequence>MRLDGKTASGHLCASFGLQFRGIMVNSMIMSKKQCQHRGTLRPWQVGVSMGGKDVLYVRQEDTSDLHDPASIQKLLKETASIKFMDSANNHGLASQGLSNIKK</sequence>
<comment type="caution">
    <text evidence="1">The sequence shown here is derived from an EMBL/GenBank/DDBJ whole genome shotgun (WGS) entry which is preliminary data.</text>
</comment>
<proteinExistence type="predicted"/>
<dbReference type="PANTHER" id="PTHR33199">
    <property type="entry name" value="MACPF DOMAIN-CONTAINING PROTEIN CAD1"/>
    <property type="match status" value="1"/>
</dbReference>
<accession>A0A392MGY2</accession>
<dbReference type="GO" id="GO:2000031">
    <property type="term" value="P:regulation of salicylic acid mediated signaling pathway"/>
    <property type="evidence" value="ECO:0007669"/>
    <property type="project" value="InterPro"/>
</dbReference>
<dbReference type="EMBL" id="LXQA010009562">
    <property type="protein sequence ID" value="MCH86008.1"/>
    <property type="molecule type" value="Genomic_DNA"/>
</dbReference>